<dbReference type="RefSeq" id="WP_091119279.1">
    <property type="nucleotide sequence ID" value="NZ_FOLB01000001.1"/>
</dbReference>
<reference evidence="2 3" key="1">
    <citation type="submission" date="2016-10" db="EMBL/GenBank/DDBJ databases">
        <authorList>
            <person name="de Groot N.N."/>
        </authorList>
    </citation>
    <scope>NUCLEOTIDE SEQUENCE [LARGE SCALE GENOMIC DNA]</scope>
    <source>
        <strain evidence="2 3">CGMCC 1.7056</strain>
    </source>
</reference>
<evidence type="ECO:0000313" key="2">
    <source>
        <dbReference type="EMBL" id="SFB74295.1"/>
    </source>
</evidence>
<name>A0A1I1DH73_9ACTN</name>
<proteinExistence type="predicted"/>
<sequence length="99" mass="11001">MKPPKDAAVAASGSWTDPDDRYRSPTGIVHAWVPRTNQTLCGLPLSKAGLIRFPHIPWAEVQPATGRDADQVQEVCPRCAAAMGQRRDEKSWRRTNPRP</sequence>
<evidence type="ECO:0008006" key="4">
    <source>
        <dbReference type="Google" id="ProtNLM"/>
    </source>
</evidence>
<keyword evidence="3" id="KW-1185">Reference proteome</keyword>
<dbReference type="Proteomes" id="UP000198832">
    <property type="component" value="Unassembled WGS sequence"/>
</dbReference>
<dbReference type="EMBL" id="FOLB01000001">
    <property type="protein sequence ID" value="SFB74295.1"/>
    <property type="molecule type" value="Genomic_DNA"/>
</dbReference>
<protein>
    <recommendedName>
        <fullName evidence="4">Zinc-finger</fullName>
    </recommendedName>
</protein>
<evidence type="ECO:0000313" key="3">
    <source>
        <dbReference type="Proteomes" id="UP000198832"/>
    </source>
</evidence>
<dbReference type="OrthoDB" id="3384418at2"/>
<feature type="region of interest" description="Disordered" evidence="1">
    <location>
        <begin position="1"/>
        <end position="23"/>
    </location>
</feature>
<accession>A0A1I1DH73</accession>
<organism evidence="2 3">
    <name type="scientific">Nocardioides terrae</name>
    <dbReference type="NCBI Taxonomy" id="574651"/>
    <lineage>
        <taxon>Bacteria</taxon>
        <taxon>Bacillati</taxon>
        <taxon>Actinomycetota</taxon>
        <taxon>Actinomycetes</taxon>
        <taxon>Propionibacteriales</taxon>
        <taxon>Nocardioidaceae</taxon>
        <taxon>Nocardioides</taxon>
    </lineage>
</organism>
<dbReference type="AlphaFoldDB" id="A0A1I1DH73"/>
<evidence type="ECO:0000256" key="1">
    <source>
        <dbReference type="SAM" id="MobiDB-lite"/>
    </source>
</evidence>
<gene>
    <name evidence="2" type="ORF">SAMN04487968_101260</name>
</gene>
<dbReference type="STRING" id="574651.SAMN04487968_101260"/>